<dbReference type="RefSeq" id="WP_014270931.1">
    <property type="nucleotide sequence ID" value="NC_016633.1"/>
</dbReference>
<feature type="domain" description="Semialdehyde dehydrogenase NAD-binding" evidence="5">
    <location>
        <begin position="6"/>
        <end position="134"/>
    </location>
</feature>
<dbReference type="Proteomes" id="UP000005632">
    <property type="component" value="Chromosome"/>
</dbReference>
<proteinExistence type="inferred from homology"/>
<dbReference type="InterPro" id="IPR051823">
    <property type="entry name" value="ASADH-related"/>
</dbReference>
<dbReference type="eggNOG" id="COG0136">
    <property type="taxonomic scope" value="Bacteria"/>
</dbReference>
<comment type="similarity">
    <text evidence="1">Belongs to the aspartate-semialdehyde dehydrogenase family.</text>
</comment>
<reference evidence="6 7" key="1">
    <citation type="submission" date="2011-11" db="EMBL/GenBank/DDBJ databases">
        <title>Complete sequence of Spirochaeta sp. grapes.</title>
        <authorList>
            <consortium name="US DOE Joint Genome Institute"/>
            <person name="Lucas S."/>
            <person name="Han J."/>
            <person name="Lapidus A."/>
            <person name="Cheng J.-F."/>
            <person name="Goodwin L."/>
            <person name="Pitluck S."/>
            <person name="Peters L."/>
            <person name="Ovchinnikova G."/>
            <person name="Munk A.C."/>
            <person name="Detter J.C."/>
            <person name="Han C."/>
            <person name="Tapia R."/>
            <person name="Land M."/>
            <person name="Hauser L."/>
            <person name="Kyrpides N."/>
            <person name="Ivanova N."/>
            <person name="Pagani I."/>
            <person name="Ritalahtilisa K."/>
            <person name="Loeffler F."/>
            <person name="Woyke T."/>
        </authorList>
    </citation>
    <scope>NUCLEOTIDE SEQUENCE [LARGE SCALE GENOMIC DNA]</scope>
    <source>
        <strain evidence="7">ATCC BAA-1885 / DSM 22778 / Grapes</strain>
    </source>
</reference>
<dbReference type="KEGG" id="sgp:SpiGrapes_2315"/>
<dbReference type="NCBIfam" id="NF006416">
    <property type="entry name" value="PRK08664.1"/>
    <property type="match status" value="1"/>
</dbReference>
<evidence type="ECO:0000313" key="6">
    <source>
        <dbReference type="EMBL" id="AEV30090.1"/>
    </source>
</evidence>
<dbReference type="InterPro" id="IPR036291">
    <property type="entry name" value="NAD(P)-bd_dom_sf"/>
</dbReference>
<dbReference type="CDD" id="cd02315">
    <property type="entry name" value="ScASADH_like_N"/>
    <property type="match status" value="1"/>
</dbReference>
<dbReference type="HOGENOM" id="CLU_049966_1_0_12"/>
<sequence>MDKKFKVAVMGATGAVGQVFMWMLADHPWFEVSYATASASRVGLQYASTVHWVLPMEMPEQIKTIEIQEFNFEAMKEAGVQIVFSALPAEVAREAEPQLRANGFYVFSNAAAMRYDSNVPILIPETNLEKLDLIKDQGYPESGFVVTNANCVTTGLAMALAPLRKFGIKTIMMNSYQSVSGAGYPGLSSFDITDNCIPFIKGEEEKIEKEVKKILSISPEVYAYTVRVPVMFGHLESVWLDLEQDVEIEDVIKAWADFKEVAELPSTPKQPVEYGSDNTFPQPKYAFWGNPKGMVVYTGRLKKKNGKIGFLLLVNNIVKGAAGGSIQNAEAFVERFGLRK</sequence>
<keyword evidence="3" id="KW-0560">Oxidoreductase</keyword>
<dbReference type="Gene3D" id="3.30.360.10">
    <property type="entry name" value="Dihydrodipicolinate Reductase, domain 2"/>
    <property type="match status" value="1"/>
</dbReference>
<dbReference type="STRING" id="158190.SpiGrapes_2315"/>
<evidence type="ECO:0000259" key="5">
    <source>
        <dbReference type="SMART" id="SM00859"/>
    </source>
</evidence>
<dbReference type="PANTHER" id="PTHR46718:SF1">
    <property type="entry name" value="ASPARTATE-SEMIALDEHYDE DEHYDROGENASE"/>
    <property type="match status" value="1"/>
</dbReference>
<keyword evidence="2" id="KW-0521">NADP</keyword>
<dbReference type="Pfam" id="PF01118">
    <property type="entry name" value="Semialdhyde_dh"/>
    <property type="match status" value="1"/>
</dbReference>
<dbReference type="EMBL" id="CP003155">
    <property type="protein sequence ID" value="AEV30090.1"/>
    <property type="molecule type" value="Genomic_DNA"/>
</dbReference>
<evidence type="ECO:0000256" key="4">
    <source>
        <dbReference type="PIRSR" id="PIRSR000148-1"/>
    </source>
</evidence>
<dbReference type="PANTHER" id="PTHR46718">
    <property type="entry name" value="ASPARTATE-SEMIALDEHYDE DEHYDROGENASE"/>
    <property type="match status" value="1"/>
</dbReference>
<dbReference type="InterPro" id="IPR005676">
    <property type="entry name" value="Asp_semi-ald_DH_pep-lack"/>
</dbReference>
<gene>
    <name evidence="6" type="ordered locus">SpiGrapes_2315</name>
</gene>
<dbReference type="GO" id="GO:0009088">
    <property type="term" value="P:threonine biosynthetic process"/>
    <property type="evidence" value="ECO:0007669"/>
    <property type="project" value="UniProtKB-ARBA"/>
</dbReference>
<dbReference type="SUPFAM" id="SSF51735">
    <property type="entry name" value="NAD(P)-binding Rossmann-fold domains"/>
    <property type="match status" value="1"/>
</dbReference>
<name>G8QSG0_SPHPG</name>
<feature type="active site" description="Proton acceptor" evidence="4">
    <location>
        <position position="234"/>
    </location>
</feature>
<dbReference type="AlphaFoldDB" id="G8QSG0"/>
<evidence type="ECO:0000256" key="3">
    <source>
        <dbReference type="ARBA" id="ARBA00023002"/>
    </source>
</evidence>
<accession>G8QSG0</accession>
<dbReference type="NCBIfam" id="TIGR00978">
    <property type="entry name" value="asd_EA"/>
    <property type="match status" value="1"/>
</dbReference>
<dbReference type="Gene3D" id="3.40.50.720">
    <property type="entry name" value="NAD(P)-binding Rossmann-like Domain"/>
    <property type="match status" value="1"/>
</dbReference>
<dbReference type="OrthoDB" id="9805684at2"/>
<evidence type="ECO:0000256" key="1">
    <source>
        <dbReference type="ARBA" id="ARBA00010584"/>
    </source>
</evidence>
<dbReference type="GO" id="GO:0046983">
    <property type="term" value="F:protein dimerization activity"/>
    <property type="evidence" value="ECO:0007669"/>
    <property type="project" value="InterPro"/>
</dbReference>
<evidence type="ECO:0000256" key="2">
    <source>
        <dbReference type="ARBA" id="ARBA00022857"/>
    </source>
</evidence>
<dbReference type="InterPro" id="IPR012280">
    <property type="entry name" value="Semialdhyde_DH_dimer_dom"/>
</dbReference>
<dbReference type="SUPFAM" id="SSF55347">
    <property type="entry name" value="Glyceraldehyde-3-phosphate dehydrogenase-like, C-terminal domain"/>
    <property type="match status" value="1"/>
</dbReference>
<feature type="active site" description="Acyl-thioester intermediate" evidence="4">
    <location>
        <position position="151"/>
    </location>
</feature>
<organism evidence="6 7">
    <name type="scientific">Sphaerochaeta pleomorpha (strain ATCC BAA-1885 / DSM 22778 / Grapes)</name>
    <dbReference type="NCBI Taxonomy" id="158190"/>
    <lineage>
        <taxon>Bacteria</taxon>
        <taxon>Pseudomonadati</taxon>
        <taxon>Spirochaetota</taxon>
        <taxon>Spirochaetia</taxon>
        <taxon>Spirochaetales</taxon>
        <taxon>Sphaerochaetaceae</taxon>
        <taxon>Sphaerochaeta</taxon>
    </lineage>
</organism>
<dbReference type="Pfam" id="PF02774">
    <property type="entry name" value="Semialdhyde_dhC"/>
    <property type="match status" value="1"/>
</dbReference>
<dbReference type="CDD" id="cd18130">
    <property type="entry name" value="ASADH_C_arch_fung_like"/>
    <property type="match status" value="1"/>
</dbReference>
<dbReference type="GO" id="GO:0050661">
    <property type="term" value="F:NADP binding"/>
    <property type="evidence" value="ECO:0007669"/>
    <property type="project" value="InterPro"/>
</dbReference>
<dbReference type="PIRSF" id="PIRSF000148">
    <property type="entry name" value="ASA_dh"/>
    <property type="match status" value="1"/>
</dbReference>
<dbReference type="InterPro" id="IPR000534">
    <property type="entry name" value="Semialdehyde_DH_NAD-bd"/>
</dbReference>
<dbReference type="GO" id="GO:0051287">
    <property type="term" value="F:NAD binding"/>
    <property type="evidence" value="ECO:0007669"/>
    <property type="project" value="InterPro"/>
</dbReference>
<dbReference type="GO" id="GO:0009086">
    <property type="term" value="P:methionine biosynthetic process"/>
    <property type="evidence" value="ECO:0007669"/>
    <property type="project" value="TreeGrafter"/>
</dbReference>
<keyword evidence="7" id="KW-1185">Reference proteome</keyword>
<protein>
    <submittedName>
        <fullName evidence="6">Aspartate-semialdehyde dehydrogenase</fullName>
    </submittedName>
</protein>
<dbReference type="GO" id="GO:0004073">
    <property type="term" value="F:aspartate-semialdehyde dehydrogenase activity"/>
    <property type="evidence" value="ECO:0007669"/>
    <property type="project" value="UniProtKB-ARBA"/>
</dbReference>
<evidence type="ECO:0000313" key="7">
    <source>
        <dbReference type="Proteomes" id="UP000005632"/>
    </source>
</evidence>
<dbReference type="SMART" id="SM00859">
    <property type="entry name" value="Semialdhyde_dh"/>
    <property type="match status" value="1"/>
</dbReference>